<dbReference type="Gene3D" id="3.40.50.300">
    <property type="entry name" value="P-loop containing nucleotide triphosphate hydrolases"/>
    <property type="match status" value="1"/>
</dbReference>
<keyword evidence="2" id="KW-1185">Reference proteome</keyword>
<dbReference type="Proteomes" id="UP000008457">
    <property type="component" value="Chromosome"/>
</dbReference>
<evidence type="ECO:0000313" key="2">
    <source>
        <dbReference type="Proteomes" id="UP000008457"/>
    </source>
</evidence>
<accession>F3ZWU2</accession>
<dbReference type="SUPFAM" id="SSF52540">
    <property type="entry name" value="P-loop containing nucleoside triphosphate hydrolases"/>
    <property type="match status" value="1"/>
</dbReference>
<dbReference type="GO" id="GO:0005829">
    <property type="term" value="C:cytosol"/>
    <property type="evidence" value="ECO:0007669"/>
    <property type="project" value="TreeGrafter"/>
</dbReference>
<dbReference type="STRING" id="697281.Mahau_2400"/>
<reference evidence="2" key="1">
    <citation type="submission" date="2010-11" db="EMBL/GenBank/DDBJ databases">
        <title>The complete genome of Mahella australiensis DSM 15567.</title>
        <authorList>
            <consortium name="US DOE Joint Genome Institute (JGI-PGF)"/>
            <person name="Lucas S."/>
            <person name="Copeland A."/>
            <person name="Lapidus A."/>
            <person name="Bruce D."/>
            <person name="Goodwin L."/>
            <person name="Pitluck S."/>
            <person name="Kyrpides N."/>
            <person name="Mavromatis K."/>
            <person name="Pagani I."/>
            <person name="Ivanova N."/>
            <person name="Teshima H."/>
            <person name="Brettin T."/>
            <person name="Detter J.C."/>
            <person name="Han C."/>
            <person name="Tapia R."/>
            <person name="Land M."/>
            <person name="Hauser L."/>
            <person name="Markowitz V."/>
            <person name="Cheng J.-F."/>
            <person name="Hugenholtz P."/>
            <person name="Woyke T."/>
            <person name="Wu D."/>
            <person name="Spring S."/>
            <person name="Pukall R."/>
            <person name="Steenblock K."/>
            <person name="Schneider S."/>
            <person name="Klenk H.-P."/>
            <person name="Eisen J.A."/>
        </authorList>
    </citation>
    <scope>NUCLEOTIDE SEQUENCE [LARGE SCALE GENOMIC DNA]</scope>
    <source>
        <strain evidence="2">DSM 15567 / CIP 107919 / 50-1 BON</strain>
    </source>
</reference>
<organism evidence="1 2">
    <name type="scientific">Mahella australiensis (strain DSM 15567 / CIP 107919 / 50-1 BON)</name>
    <dbReference type="NCBI Taxonomy" id="697281"/>
    <lineage>
        <taxon>Bacteria</taxon>
        <taxon>Bacillati</taxon>
        <taxon>Bacillota</taxon>
        <taxon>Clostridia</taxon>
        <taxon>Thermoanaerobacterales</taxon>
        <taxon>Thermoanaerobacterales Family IV. Incertae Sedis</taxon>
        <taxon>Mahella</taxon>
    </lineage>
</organism>
<dbReference type="GO" id="GO:0005524">
    <property type="term" value="F:ATP binding"/>
    <property type="evidence" value="ECO:0007669"/>
    <property type="project" value="TreeGrafter"/>
</dbReference>
<dbReference type="GO" id="GO:0016887">
    <property type="term" value="F:ATP hydrolysis activity"/>
    <property type="evidence" value="ECO:0007669"/>
    <property type="project" value="TreeGrafter"/>
</dbReference>
<name>F3ZWU2_MAHA5</name>
<dbReference type="InterPro" id="IPR050625">
    <property type="entry name" value="ParA/MinD_ATPase"/>
</dbReference>
<dbReference type="OrthoDB" id="3035369at2"/>
<reference evidence="1 2" key="2">
    <citation type="journal article" date="2011" name="Stand. Genomic Sci.">
        <title>Complete genome sequence of Mahella australiensis type strain (50-1 BON).</title>
        <authorList>
            <person name="Sikorski J."/>
            <person name="Teshima H."/>
            <person name="Nolan M."/>
            <person name="Lucas S."/>
            <person name="Hammon N."/>
            <person name="Deshpande S."/>
            <person name="Cheng J.F."/>
            <person name="Pitluck S."/>
            <person name="Liolios K."/>
            <person name="Pagani I."/>
            <person name="Ivanova N."/>
            <person name="Huntemann M."/>
            <person name="Mavromatis K."/>
            <person name="Ovchinikova G."/>
            <person name="Pati A."/>
            <person name="Tapia R."/>
            <person name="Han C."/>
            <person name="Goodwin L."/>
            <person name="Chen A."/>
            <person name="Palaniappan K."/>
            <person name="Land M."/>
            <person name="Hauser L."/>
            <person name="Ngatchou-Djao O.D."/>
            <person name="Rohde M."/>
            <person name="Pukall R."/>
            <person name="Spring S."/>
            <person name="Abt B."/>
            <person name="Goker M."/>
            <person name="Detter J.C."/>
            <person name="Woyke T."/>
            <person name="Bristow J."/>
            <person name="Markowitz V."/>
            <person name="Hugenholtz P."/>
            <person name="Eisen J.A."/>
            <person name="Kyrpides N.C."/>
            <person name="Klenk H.P."/>
            <person name="Lapidus A."/>
        </authorList>
    </citation>
    <scope>NUCLEOTIDE SEQUENCE [LARGE SCALE GENOMIC DNA]</scope>
    <source>
        <strain evidence="2">DSM 15567 / CIP 107919 / 50-1 BON</strain>
    </source>
</reference>
<evidence type="ECO:0000313" key="1">
    <source>
        <dbReference type="EMBL" id="AEE97564.1"/>
    </source>
</evidence>
<dbReference type="GO" id="GO:0051782">
    <property type="term" value="P:negative regulation of cell division"/>
    <property type="evidence" value="ECO:0007669"/>
    <property type="project" value="TreeGrafter"/>
</dbReference>
<dbReference type="KEGG" id="mas:Mahau_2400"/>
<dbReference type="GO" id="GO:0009898">
    <property type="term" value="C:cytoplasmic side of plasma membrane"/>
    <property type="evidence" value="ECO:0007669"/>
    <property type="project" value="TreeGrafter"/>
</dbReference>
<dbReference type="eggNOG" id="COG0455">
    <property type="taxonomic scope" value="Bacteria"/>
</dbReference>
<dbReference type="PANTHER" id="PTHR43384:SF10">
    <property type="entry name" value="ATPASE INVOLVED IN CHROMOSOME PARTITIONING, PARA_MIND FAMILY"/>
    <property type="match status" value="1"/>
</dbReference>
<protein>
    <submittedName>
        <fullName evidence="1">Septum formation inhibitor-activating ATPase</fullName>
    </submittedName>
</protein>
<dbReference type="RefSeq" id="WP_013781990.1">
    <property type="nucleotide sequence ID" value="NC_015520.1"/>
</dbReference>
<dbReference type="EMBL" id="CP002360">
    <property type="protein sequence ID" value="AEE97564.1"/>
    <property type="molecule type" value="Genomic_DNA"/>
</dbReference>
<sequence length="235" mass="26268">MVISIYSPKGGVGNTLLTLALAREASKKLKTCALEFDFTPGDFPAILDIDRRKNIYTAMRSGIEQAVQRPADEIFDAIVSGYPDTPERFEENDVPDLIAGLKDLYELVLVDIQPTFIPAVMDVMNISDKILLITTDNFSVVSRTIGTLDWAMSNNFIDISNIVQVVNMQSKKNTECVNLAGPQIPVIYTVPYIKNISGYKDSRLQKHCVHILNRLMPDIFEEPKRKIFAGKAGDR</sequence>
<dbReference type="AlphaFoldDB" id="F3ZWU2"/>
<gene>
    <name evidence="1" type="ordered locus">Mahau_2400</name>
</gene>
<dbReference type="PANTHER" id="PTHR43384">
    <property type="entry name" value="SEPTUM SITE-DETERMINING PROTEIN MIND HOMOLOG, CHLOROPLASTIC-RELATED"/>
    <property type="match status" value="1"/>
</dbReference>
<dbReference type="HOGENOM" id="CLU_1165366_0_0_9"/>
<dbReference type="InterPro" id="IPR027417">
    <property type="entry name" value="P-loop_NTPase"/>
</dbReference>
<proteinExistence type="predicted"/>